<organism evidence="2 3">
    <name type="scientific">Candidatus Cyrtobacter comes</name>
    <dbReference type="NCBI Taxonomy" id="675776"/>
    <lineage>
        <taxon>Bacteria</taxon>
        <taxon>Pseudomonadati</taxon>
        <taxon>Pseudomonadota</taxon>
        <taxon>Alphaproteobacteria</taxon>
        <taxon>Rickettsiales</taxon>
        <taxon>Candidatus Midichloriaceae</taxon>
        <taxon>Candidatus Cyrtobacter</taxon>
    </lineage>
</organism>
<comment type="caution">
    <text evidence="2">The sequence shown here is derived from an EMBL/GenBank/DDBJ whole genome shotgun (WGS) entry which is preliminary data.</text>
</comment>
<accession>A0ABU5L9G6</accession>
<keyword evidence="1" id="KW-0472">Membrane</keyword>
<name>A0ABU5L9G6_9RICK</name>
<evidence type="ECO:0000313" key="3">
    <source>
        <dbReference type="Proteomes" id="UP001293791"/>
    </source>
</evidence>
<evidence type="ECO:0000256" key="1">
    <source>
        <dbReference type="SAM" id="Phobius"/>
    </source>
</evidence>
<keyword evidence="1" id="KW-1133">Transmembrane helix</keyword>
<keyword evidence="1" id="KW-0812">Transmembrane</keyword>
<dbReference type="RefSeq" id="WP_322498199.1">
    <property type="nucleotide sequence ID" value="NZ_JARGYT010000104.1"/>
</dbReference>
<sequence>METKLFNYLDEERKILGFTMLEICCVLSIIMLGLVSDMMLLALISTFGSVVIVRFIKDFLKKTGFKRRLYFFLSDFVSIKNKRYFGKYYV</sequence>
<proteinExistence type="predicted"/>
<evidence type="ECO:0008006" key="4">
    <source>
        <dbReference type="Google" id="ProtNLM"/>
    </source>
</evidence>
<dbReference type="Proteomes" id="UP001293791">
    <property type="component" value="Unassembled WGS sequence"/>
</dbReference>
<evidence type="ECO:0000313" key="2">
    <source>
        <dbReference type="EMBL" id="MDZ5762758.1"/>
    </source>
</evidence>
<reference evidence="2 3" key="1">
    <citation type="submission" date="2023-02" db="EMBL/GenBank/DDBJ databases">
        <title>Host association and intracellularity evolved multiple times independently in the Rickettsiales.</title>
        <authorList>
            <person name="Castelli M."/>
            <person name="Nardi T."/>
            <person name="Gammuto L."/>
            <person name="Bellinzona G."/>
            <person name="Sabaneyeva E."/>
            <person name="Potekhin A."/>
            <person name="Serra V."/>
            <person name="Petroni G."/>
            <person name="Sassera D."/>
        </authorList>
    </citation>
    <scope>NUCLEOTIDE SEQUENCE [LARGE SCALE GENOMIC DNA]</scope>
    <source>
        <strain evidence="2 3">BOD18</strain>
    </source>
</reference>
<feature type="transmembrane region" description="Helical" evidence="1">
    <location>
        <begin position="15"/>
        <end position="34"/>
    </location>
</feature>
<gene>
    <name evidence="2" type="ORF">Cyrtocomes_01152</name>
</gene>
<keyword evidence="3" id="KW-1185">Reference proteome</keyword>
<protein>
    <recommendedName>
        <fullName evidence="4">Type IV conjugative transfer system protein TraL</fullName>
    </recommendedName>
</protein>
<feature type="transmembrane region" description="Helical" evidence="1">
    <location>
        <begin position="40"/>
        <end position="60"/>
    </location>
</feature>
<dbReference type="EMBL" id="JARGYT010000104">
    <property type="protein sequence ID" value="MDZ5762758.1"/>
    <property type="molecule type" value="Genomic_DNA"/>
</dbReference>
<dbReference type="Pfam" id="PF07178">
    <property type="entry name" value="TraL"/>
    <property type="match status" value="1"/>
</dbReference>
<dbReference type="InterPro" id="IPR009838">
    <property type="entry name" value="T4SS_TraL"/>
</dbReference>